<accession>A0AAV4BX39</accession>
<dbReference type="EMBL" id="BLXT01005482">
    <property type="protein sequence ID" value="GFO22979.1"/>
    <property type="molecule type" value="Genomic_DNA"/>
</dbReference>
<name>A0AAV4BX39_9GAST</name>
<keyword evidence="2" id="KW-1185">Reference proteome</keyword>
<sequence length="134" mass="14509">MLWSFWTSSTSSSDRHDNALLQTMVKLSQLLCVQIGLAKCSPGLSSPFAFSTSRGDMSSISFCTERFSVLSAMLKSVGNVHVIGPMGNDAIVTKNLSNKTLSFLTWQSNFVSKGMGEILFQISGACQPCSPRKC</sequence>
<dbReference type="Proteomes" id="UP000735302">
    <property type="component" value="Unassembled WGS sequence"/>
</dbReference>
<dbReference type="AlphaFoldDB" id="A0AAV4BX39"/>
<reference evidence="1 2" key="1">
    <citation type="journal article" date="2021" name="Elife">
        <title>Chloroplast acquisition without the gene transfer in kleptoplastic sea slugs, Plakobranchus ocellatus.</title>
        <authorList>
            <person name="Maeda T."/>
            <person name="Takahashi S."/>
            <person name="Yoshida T."/>
            <person name="Shimamura S."/>
            <person name="Takaki Y."/>
            <person name="Nagai Y."/>
            <person name="Toyoda A."/>
            <person name="Suzuki Y."/>
            <person name="Arimoto A."/>
            <person name="Ishii H."/>
            <person name="Satoh N."/>
            <person name="Nishiyama T."/>
            <person name="Hasebe M."/>
            <person name="Maruyama T."/>
            <person name="Minagawa J."/>
            <person name="Obokata J."/>
            <person name="Shigenobu S."/>
        </authorList>
    </citation>
    <scope>NUCLEOTIDE SEQUENCE [LARGE SCALE GENOMIC DNA]</scope>
</reference>
<evidence type="ECO:0000313" key="1">
    <source>
        <dbReference type="EMBL" id="GFO22979.1"/>
    </source>
</evidence>
<gene>
    <name evidence="1" type="ORF">PoB_004948400</name>
</gene>
<comment type="caution">
    <text evidence="1">The sequence shown here is derived from an EMBL/GenBank/DDBJ whole genome shotgun (WGS) entry which is preliminary data.</text>
</comment>
<proteinExistence type="predicted"/>
<protein>
    <submittedName>
        <fullName evidence="1">Uncharacterized protein</fullName>
    </submittedName>
</protein>
<evidence type="ECO:0000313" key="2">
    <source>
        <dbReference type="Proteomes" id="UP000735302"/>
    </source>
</evidence>
<organism evidence="1 2">
    <name type="scientific">Plakobranchus ocellatus</name>
    <dbReference type="NCBI Taxonomy" id="259542"/>
    <lineage>
        <taxon>Eukaryota</taxon>
        <taxon>Metazoa</taxon>
        <taxon>Spiralia</taxon>
        <taxon>Lophotrochozoa</taxon>
        <taxon>Mollusca</taxon>
        <taxon>Gastropoda</taxon>
        <taxon>Heterobranchia</taxon>
        <taxon>Euthyneura</taxon>
        <taxon>Panpulmonata</taxon>
        <taxon>Sacoglossa</taxon>
        <taxon>Placobranchoidea</taxon>
        <taxon>Plakobranchidae</taxon>
        <taxon>Plakobranchus</taxon>
    </lineage>
</organism>